<organism evidence="1 2">
    <name type="scientific">Saxophila tyrrhenica</name>
    <dbReference type="NCBI Taxonomy" id="1690608"/>
    <lineage>
        <taxon>Eukaryota</taxon>
        <taxon>Fungi</taxon>
        <taxon>Dikarya</taxon>
        <taxon>Ascomycota</taxon>
        <taxon>Pezizomycotina</taxon>
        <taxon>Dothideomycetes</taxon>
        <taxon>Dothideomycetidae</taxon>
        <taxon>Mycosphaerellales</taxon>
        <taxon>Extremaceae</taxon>
        <taxon>Saxophila</taxon>
    </lineage>
</organism>
<dbReference type="PANTHER" id="PTHR42085">
    <property type="entry name" value="F-BOX DOMAIN-CONTAINING PROTEIN"/>
    <property type="match status" value="1"/>
</dbReference>
<dbReference type="PANTHER" id="PTHR42085:SF1">
    <property type="entry name" value="F-BOX DOMAIN-CONTAINING PROTEIN"/>
    <property type="match status" value="1"/>
</dbReference>
<dbReference type="AlphaFoldDB" id="A0AAV9PMM6"/>
<dbReference type="EMBL" id="JAVRRT010000003">
    <property type="protein sequence ID" value="KAK5173506.1"/>
    <property type="molecule type" value="Genomic_DNA"/>
</dbReference>
<reference evidence="1 2" key="1">
    <citation type="submission" date="2023-08" db="EMBL/GenBank/DDBJ databases">
        <title>Black Yeasts Isolated from many extreme environments.</title>
        <authorList>
            <person name="Coleine C."/>
            <person name="Stajich J.E."/>
            <person name="Selbmann L."/>
        </authorList>
    </citation>
    <scope>NUCLEOTIDE SEQUENCE [LARGE SCALE GENOMIC DNA]</scope>
    <source>
        <strain evidence="1 2">CCFEE 5935</strain>
    </source>
</reference>
<dbReference type="InterPro" id="IPR038883">
    <property type="entry name" value="AN11006-like"/>
</dbReference>
<proteinExistence type="predicted"/>
<comment type="caution">
    <text evidence="1">The sequence shown here is derived from an EMBL/GenBank/DDBJ whole genome shotgun (WGS) entry which is preliminary data.</text>
</comment>
<dbReference type="RefSeq" id="XP_064662201.1">
    <property type="nucleotide sequence ID" value="XM_064799446.1"/>
</dbReference>
<dbReference type="GeneID" id="89923534"/>
<keyword evidence="2" id="KW-1185">Reference proteome</keyword>
<evidence type="ECO:0000313" key="1">
    <source>
        <dbReference type="EMBL" id="KAK5173506.1"/>
    </source>
</evidence>
<dbReference type="Proteomes" id="UP001337655">
    <property type="component" value="Unassembled WGS sequence"/>
</dbReference>
<evidence type="ECO:0000313" key="2">
    <source>
        <dbReference type="Proteomes" id="UP001337655"/>
    </source>
</evidence>
<gene>
    <name evidence="1" type="ORF">LTR77_002187</name>
</gene>
<sequence>MDNSAPSRAEDSTASQMSSTFIYRRWQQQSIPNTPMIDSKPLILRATPSMPPTNGSSPLLRLPTELRLQIYRYLTINHPGRLTKPNAVSRPFINLLQICQRMRAEILDDCFADRTFVVEASLYKQPAGGLCVLPQNLLPSGWVKRLLILTVVESGGKCKGIADLRSLQQMTGLKDFRIVFTRRDLCALVPLYLRGKYVRCSHSDVAEKRLDDPTEAVFECVLKSAKIEVDMGSRVKDELLAALREGIRYLFADEDSEEDDGTRQVDMKKIREKQGHLSGSEVDHSRCSFADCDEGLHCVNSRCGRWYDALDE</sequence>
<protein>
    <recommendedName>
        <fullName evidence="3">F-box domain-containing protein</fullName>
    </recommendedName>
</protein>
<evidence type="ECO:0008006" key="3">
    <source>
        <dbReference type="Google" id="ProtNLM"/>
    </source>
</evidence>
<accession>A0AAV9PMM6</accession>
<name>A0AAV9PMM6_9PEZI</name>